<accession>A0A5B8UZ97</accession>
<organism evidence="1 2">
    <name type="scientific">Mucilaginibacter ginsenosidivorans</name>
    <dbReference type="NCBI Taxonomy" id="398053"/>
    <lineage>
        <taxon>Bacteria</taxon>
        <taxon>Pseudomonadati</taxon>
        <taxon>Bacteroidota</taxon>
        <taxon>Sphingobacteriia</taxon>
        <taxon>Sphingobacteriales</taxon>
        <taxon>Sphingobacteriaceae</taxon>
        <taxon>Mucilaginibacter</taxon>
    </lineage>
</organism>
<dbReference type="EMBL" id="CP042436">
    <property type="protein sequence ID" value="QEC64480.1"/>
    <property type="molecule type" value="Genomic_DNA"/>
</dbReference>
<name>A0A5B8UZ97_9SPHI</name>
<reference evidence="1 2" key="1">
    <citation type="journal article" date="2017" name="Curr. Microbiol.">
        <title>Mucilaginibacter ginsenosidivorans sp. nov., Isolated from Soil of Ginseng Field.</title>
        <authorList>
            <person name="Kim M.M."/>
            <person name="Siddiqi M.Z."/>
            <person name="Im W.T."/>
        </authorList>
    </citation>
    <scope>NUCLEOTIDE SEQUENCE [LARGE SCALE GENOMIC DNA]</scope>
    <source>
        <strain evidence="1 2">Gsoil 3017</strain>
    </source>
</reference>
<protein>
    <submittedName>
        <fullName evidence="1">Uncharacterized protein</fullName>
    </submittedName>
</protein>
<dbReference type="KEGG" id="mgin:FRZ54_18505"/>
<dbReference type="AlphaFoldDB" id="A0A5B8UZ97"/>
<evidence type="ECO:0000313" key="1">
    <source>
        <dbReference type="EMBL" id="QEC64480.1"/>
    </source>
</evidence>
<dbReference type="Proteomes" id="UP000321479">
    <property type="component" value="Chromosome"/>
</dbReference>
<dbReference type="OrthoDB" id="799872at2"/>
<keyword evidence="2" id="KW-1185">Reference proteome</keyword>
<evidence type="ECO:0000313" key="2">
    <source>
        <dbReference type="Proteomes" id="UP000321479"/>
    </source>
</evidence>
<sequence length="97" mass="11509">MLIINESFVFVRKYNLKFLWSDIDEMVNDGTMLHIVLYDPLVYLDRMPNLFSQIYGKLYFTVTQNTPFKIRLDLIDIHKNALLETLNNYSIASEQKT</sequence>
<proteinExistence type="predicted"/>
<gene>
    <name evidence="1" type="ORF">FRZ54_18505</name>
</gene>